<reference evidence="2" key="1">
    <citation type="journal article" date="2021" name="PeerJ">
        <title>Extensive microbial diversity within the chicken gut microbiome revealed by metagenomics and culture.</title>
        <authorList>
            <person name="Gilroy R."/>
            <person name="Ravi A."/>
            <person name="Getino M."/>
            <person name="Pursley I."/>
            <person name="Horton D.L."/>
            <person name="Alikhan N.F."/>
            <person name="Baker D."/>
            <person name="Gharbi K."/>
            <person name="Hall N."/>
            <person name="Watson M."/>
            <person name="Adriaenssens E.M."/>
            <person name="Foster-Nyarko E."/>
            <person name="Jarju S."/>
            <person name="Secka A."/>
            <person name="Antonio M."/>
            <person name="Oren A."/>
            <person name="Chaudhuri R.R."/>
            <person name="La Ragione R."/>
            <person name="Hildebrand F."/>
            <person name="Pallen M.J."/>
        </authorList>
    </citation>
    <scope>NUCLEOTIDE SEQUENCE</scope>
    <source>
        <strain evidence="2">ChiW19-954</strain>
    </source>
</reference>
<feature type="transmembrane region" description="Helical" evidence="1">
    <location>
        <begin position="56"/>
        <end position="78"/>
    </location>
</feature>
<keyword evidence="1" id="KW-0812">Transmembrane</keyword>
<protein>
    <submittedName>
        <fullName evidence="2">ABC transporter permease</fullName>
    </submittedName>
</protein>
<organism evidence="2 3">
    <name type="scientific">Candidatus Mediterraneibacter faecipullorum</name>
    <dbReference type="NCBI Taxonomy" id="2838670"/>
    <lineage>
        <taxon>Bacteria</taxon>
        <taxon>Bacillati</taxon>
        <taxon>Bacillota</taxon>
        <taxon>Clostridia</taxon>
        <taxon>Lachnospirales</taxon>
        <taxon>Lachnospiraceae</taxon>
        <taxon>Mediterraneibacter</taxon>
    </lineage>
</organism>
<proteinExistence type="predicted"/>
<name>A0A9D2NNT7_9FIRM</name>
<dbReference type="Pfam" id="PF12730">
    <property type="entry name" value="ABC2_membrane_4"/>
    <property type="match status" value="1"/>
</dbReference>
<dbReference type="Proteomes" id="UP000823890">
    <property type="component" value="Unassembled WGS sequence"/>
</dbReference>
<feature type="transmembrane region" description="Helical" evidence="1">
    <location>
        <begin position="168"/>
        <end position="191"/>
    </location>
</feature>
<reference evidence="2" key="2">
    <citation type="submission" date="2021-04" db="EMBL/GenBank/DDBJ databases">
        <authorList>
            <person name="Gilroy R."/>
        </authorList>
    </citation>
    <scope>NUCLEOTIDE SEQUENCE</scope>
    <source>
        <strain evidence="2">ChiW19-954</strain>
    </source>
</reference>
<keyword evidence="1" id="KW-0472">Membrane</keyword>
<feature type="transmembrane region" description="Helical" evidence="1">
    <location>
        <begin position="99"/>
        <end position="128"/>
    </location>
</feature>
<accession>A0A9D2NNT7</accession>
<dbReference type="EMBL" id="DWWO01000137">
    <property type="protein sequence ID" value="HJC35167.1"/>
    <property type="molecule type" value="Genomic_DNA"/>
</dbReference>
<comment type="caution">
    <text evidence="2">The sequence shown here is derived from an EMBL/GenBank/DDBJ whole genome shotgun (WGS) entry which is preliminary data.</text>
</comment>
<gene>
    <name evidence="2" type="ORF">H9758_11365</name>
</gene>
<feature type="transmembrane region" description="Helical" evidence="1">
    <location>
        <begin position="211"/>
        <end position="233"/>
    </location>
</feature>
<evidence type="ECO:0000256" key="1">
    <source>
        <dbReference type="SAM" id="Phobius"/>
    </source>
</evidence>
<dbReference type="AlphaFoldDB" id="A0A9D2NNT7"/>
<evidence type="ECO:0000313" key="3">
    <source>
        <dbReference type="Proteomes" id="UP000823890"/>
    </source>
</evidence>
<keyword evidence="1" id="KW-1133">Transmembrane helix</keyword>
<feature type="transmembrane region" description="Helical" evidence="1">
    <location>
        <begin position="140"/>
        <end position="161"/>
    </location>
</feature>
<feature type="transmembrane region" description="Helical" evidence="1">
    <location>
        <begin position="12"/>
        <end position="36"/>
    </location>
</feature>
<sequence>MSFRLEYKKIRRTGLTAAFIAGSIMAAALPVINTAARPDTFTTMAGSPAAVLADANLQLISMLNLLLITAGACILYHIEYADNGLQKMQSLPVRESGLFIGKCGILLPFVLMMLLFETASLCFCGWHWLDAGKEELIEMLHTLGFTLLLTLPAAVIALVIASACRNMWTTLGIGILCIFTATMLPTDNFIISLFPYVLPFQILPGMETARVIHYCIAAVCETAAACAAEFIYLKVRRLFA</sequence>
<evidence type="ECO:0000313" key="2">
    <source>
        <dbReference type="EMBL" id="HJC35167.1"/>
    </source>
</evidence>